<feature type="compositionally biased region" description="Acidic residues" evidence="1">
    <location>
        <begin position="217"/>
        <end position="227"/>
    </location>
</feature>
<feature type="compositionally biased region" description="Pro residues" evidence="1">
    <location>
        <begin position="14"/>
        <end position="30"/>
    </location>
</feature>
<feature type="region of interest" description="Disordered" evidence="1">
    <location>
        <begin position="87"/>
        <end position="147"/>
    </location>
</feature>
<organism evidence="2">
    <name type="scientific">Cacopsylla melanoneura</name>
    <dbReference type="NCBI Taxonomy" id="428564"/>
    <lineage>
        <taxon>Eukaryota</taxon>
        <taxon>Metazoa</taxon>
        <taxon>Ecdysozoa</taxon>
        <taxon>Arthropoda</taxon>
        <taxon>Hexapoda</taxon>
        <taxon>Insecta</taxon>
        <taxon>Pterygota</taxon>
        <taxon>Neoptera</taxon>
        <taxon>Paraneoptera</taxon>
        <taxon>Hemiptera</taxon>
        <taxon>Sternorrhyncha</taxon>
        <taxon>Psylloidea</taxon>
        <taxon>Psyllidae</taxon>
        <taxon>Psyllinae</taxon>
        <taxon>Cacopsylla</taxon>
    </lineage>
</organism>
<dbReference type="EMBL" id="HBUF01367022">
    <property type="protein sequence ID" value="CAG6724116.1"/>
    <property type="molecule type" value="Transcribed_RNA"/>
</dbReference>
<protein>
    <submittedName>
        <fullName evidence="2">Uncharacterized protein</fullName>
    </submittedName>
</protein>
<proteinExistence type="predicted"/>
<name>A0A8D8VEH8_9HEMI</name>
<accession>A0A8D8VEH8</accession>
<feature type="region of interest" description="Disordered" evidence="1">
    <location>
        <begin position="213"/>
        <end position="296"/>
    </location>
</feature>
<feature type="compositionally biased region" description="Basic and acidic residues" evidence="1">
    <location>
        <begin position="112"/>
        <end position="130"/>
    </location>
</feature>
<dbReference type="AlphaFoldDB" id="A0A8D8VEH8"/>
<feature type="compositionally biased region" description="Low complexity" evidence="1">
    <location>
        <begin position="245"/>
        <end position="261"/>
    </location>
</feature>
<feature type="region of interest" description="Disordered" evidence="1">
    <location>
        <begin position="1"/>
        <end position="75"/>
    </location>
</feature>
<evidence type="ECO:0000313" key="2">
    <source>
        <dbReference type="EMBL" id="CAG6724116.1"/>
    </source>
</evidence>
<evidence type="ECO:0000256" key="1">
    <source>
        <dbReference type="SAM" id="MobiDB-lite"/>
    </source>
</evidence>
<reference evidence="2" key="1">
    <citation type="submission" date="2021-05" db="EMBL/GenBank/DDBJ databases">
        <authorList>
            <person name="Alioto T."/>
            <person name="Alioto T."/>
            <person name="Gomez Garrido J."/>
        </authorList>
    </citation>
    <scope>NUCLEOTIDE SEQUENCE</scope>
</reference>
<feature type="compositionally biased region" description="Basic residues" evidence="1">
    <location>
        <begin position="97"/>
        <end position="108"/>
    </location>
</feature>
<sequence length="296" mass="31661">MGPPPRGMMGPGGPRGPRPPPHMGGGPPGPRGERGGMRGRGGFRGRGVRFPFFPPPPRPPGSFWGPFGLPPVPPGGRVLPPFNFQLRKQMASDRAKQMKAAKKAKKAAAKPTTKEGAAKSKEGSGGKEGGEENSTASSQKKKEKLLQDWMTPELLELIRERDKRHSRLKKMKEPDEEKLKEFKVFRNEVTTKIRSAKVAAGVLVRKMKTKTTVVKDGDEEEGQENEGELSVKEEGEEEMEGGANGEESLAAGGAGGEASDNGVKEEPMDVVGNGEQEGGAGVEMNSDVKQETTIGT</sequence>